<dbReference type="EMBL" id="LFXA01000011">
    <property type="protein sequence ID" value="KNB51209.1"/>
    <property type="molecule type" value="Genomic_DNA"/>
</dbReference>
<evidence type="ECO:0008006" key="4">
    <source>
        <dbReference type="Google" id="ProtNLM"/>
    </source>
</evidence>
<accession>A0A0K9XCV0</accession>
<keyword evidence="3" id="KW-1185">Reference proteome</keyword>
<dbReference type="RefSeq" id="WP_049717456.1">
    <property type="nucleotide sequence ID" value="NZ_LFXA01000011.1"/>
</dbReference>
<feature type="region of interest" description="Disordered" evidence="1">
    <location>
        <begin position="161"/>
        <end position="202"/>
    </location>
</feature>
<evidence type="ECO:0000313" key="3">
    <source>
        <dbReference type="Proteomes" id="UP000037288"/>
    </source>
</evidence>
<feature type="compositionally biased region" description="Pro residues" evidence="1">
    <location>
        <begin position="172"/>
        <end position="185"/>
    </location>
</feature>
<evidence type="ECO:0000256" key="1">
    <source>
        <dbReference type="SAM" id="MobiDB-lite"/>
    </source>
</evidence>
<dbReference type="Pfam" id="PF14433">
    <property type="entry name" value="SUKH-3"/>
    <property type="match status" value="1"/>
</dbReference>
<dbReference type="AlphaFoldDB" id="A0A0K9XCV0"/>
<organism evidence="2 3">
    <name type="scientific">Streptomyces caatingaensis</name>
    <dbReference type="NCBI Taxonomy" id="1678637"/>
    <lineage>
        <taxon>Bacteria</taxon>
        <taxon>Bacillati</taxon>
        <taxon>Actinomycetota</taxon>
        <taxon>Actinomycetes</taxon>
        <taxon>Kitasatosporales</taxon>
        <taxon>Streptomycetaceae</taxon>
        <taxon>Streptomyces</taxon>
    </lineage>
</organism>
<dbReference type="OrthoDB" id="4556695at2"/>
<reference evidence="3" key="1">
    <citation type="submission" date="2015-07" db="EMBL/GenBank/DDBJ databases">
        <title>Draft genome sequence of Streptomyces sp. CMAA 1322, a bacterium isolated from Caatinga biome, from dry forest semiarid of Brazil.</title>
        <authorList>
            <person name="Santos S.N."/>
            <person name="Gacesa R."/>
            <person name="Taketani R.G."/>
            <person name="Long P.F."/>
            <person name="Melo I.S."/>
        </authorList>
    </citation>
    <scope>NUCLEOTIDE SEQUENCE [LARGE SCALE GENOMIC DNA]</scope>
    <source>
        <strain evidence="3">CMAA 1322</strain>
    </source>
</reference>
<dbReference type="Proteomes" id="UP000037288">
    <property type="component" value="Unassembled WGS sequence"/>
</dbReference>
<protein>
    <recommendedName>
        <fullName evidence="4">SUKH-3 domain containing protein</fullName>
    </recommendedName>
</protein>
<sequence length="202" mass="21913">MPHTLPPHVHTWLTAHGWHPARDIGRAATDAIADRKRQLEGQVYPFTYEPPATIEPFLRSYGLLELPHPGAPEVLFCLDPRIAYPHDGEEIGELAENLGVAVFPVGYITEEGSVLVMDALGRVFELHHTGAYFRGADVAEAFASLCGSEVPADAEEYYRVGRRPTWTRRKAPTPPAPTPSAPVKPRPSGTRTSPAPPAAGGP</sequence>
<feature type="compositionally biased region" description="Basic residues" evidence="1">
    <location>
        <begin position="161"/>
        <end position="171"/>
    </location>
</feature>
<name>A0A0K9XCV0_9ACTN</name>
<dbReference type="InterPro" id="IPR025850">
    <property type="entry name" value="SUKH-3"/>
</dbReference>
<proteinExistence type="predicted"/>
<comment type="caution">
    <text evidence="2">The sequence shown here is derived from an EMBL/GenBank/DDBJ whole genome shotgun (WGS) entry which is preliminary data.</text>
</comment>
<evidence type="ECO:0000313" key="2">
    <source>
        <dbReference type="EMBL" id="KNB51209.1"/>
    </source>
</evidence>
<gene>
    <name evidence="2" type="ORF">AC230_19035</name>
</gene>